<dbReference type="SMART" id="SM00345">
    <property type="entry name" value="HTH_GNTR"/>
    <property type="match status" value="1"/>
</dbReference>
<keyword evidence="6" id="KW-1185">Reference proteome</keyword>
<sequence length="279" mass="31402">MLHCNSSLSYYTRHNMSSVCRIMIFQRSLQVPSGEDEKMGNNEMAAGTRSRQRLAQQVIDQLRMQIETGKLREGDQLPTEPQLEAAFGVSRTVVREAIADLRAAGFVRPVQGKGVFVSDPNMHARLVLTPVEVKSIPETLELLEFRMAVEGEAAAIAAYRRTAEQEAAIRLANRKMAQLIESGEPTVEADYEFHTAIAKASNNRFYIDALRHFGPRAIPRGQFPTLPEANDRAYLEKVHAEHGEILAAIAEQDPDRARQAMRAHMMASQRRYRMLAEQQ</sequence>
<dbReference type="GO" id="GO:0003677">
    <property type="term" value="F:DNA binding"/>
    <property type="evidence" value="ECO:0007669"/>
    <property type="project" value="UniProtKB-KW"/>
</dbReference>
<dbReference type="SUPFAM" id="SSF46785">
    <property type="entry name" value="Winged helix' DNA-binding domain"/>
    <property type="match status" value="1"/>
</dbReference>
<dbReference type="PROSITE" id="PS50949">
    <property type="entry name" value="HTH_GNTR"/>
    <property type="match status" value="1"/>
</dbReference>
<proteinExistence type="predicted"/>
<dbReference type="SUPFAM" id="SSF48008">
    <property type="entry name" value="GntR ligand-binding domain-like"/>
    <property type="match status" value="1"/>
</dbReference>
<dbReference type="EMBL" id="JADBEC010000002">
    <property type="protein sequence ID" value="MBE1509051.1"/>
    <property type="molecule type" value="Genomic_DNA"/>
</dbReference>
<evidence type="ECO:0000256" key="2">
    <source>
        <dbReference type="ARBA" id="ARBA00023125"/>
    </source>
</evidence>
<keyword evidence="1" id="KW-0805">Transcription regulation</keyword>
<dbReference type="PRINTS" id="PR00035">
    <property type="entry name" value="HTHGNTR"/>
</dbReference>
<dbReference type="Proteomes" id="UP000620262">
    <property type="component" value="Unassembled WGS sequence"/>
</dbReference>
<evidence type="ECO:0000313" key="5">
    <source>
        <dbReference type="EMBL" id="MBE1509051.1"/>
    </source>
</evidence>
<dbReference type="CDD" id="cd07377">
    <property type="entry name" value="WHTH_GntR"/>
    <property type="match status" value="1"/>
</dbReference>
<organism evidence="5 6">
    <name type="scientific">Rhizobium viscosum</name>
    <name type="common">Arthrobacter viscosus</name>
    <dbReference type="NCBI Taxonomy" id="1673"/>
    <lineage>
        <taxon>Bacteria</taxon>
        <taxon>Pseudomonadati</taxon>
        <taxon>Pseudomonadota</taxon>
        <taxon>Alphaproteobacteria</taxon>
        <taxon>Hyphomicrobiales</taxon>
        <taxon>Rhizobiaceae</taxon>
        <taxon>Rhizobium/Agrobacterium group</taxon>
        <taxon>Rhizobium</taxon>
    </lineage>
</organism>
<comment type="caution">
    <text evidence="5">The sequence shown here is derived from an EMBL/GenBank/DDBJ whole genome shotgun (WGS) entry which is preliminary data.</text>
</comment>
<dbReference type="InterPro" id="IPR036388">
    <property type="entry name" value="WH-like_DNA-bd_sf"/>
</dbReference>
<accession>A0ABR9J0Q7</accession>
<keyword evidence="2 5" id="KW-0238">DNA-binding</keyword>
<protein>
    <submittedName>
        <fullName evidence="5">DNA-binding FadR family transcriptional regulator</fullName>
    </submittedName>
</protein>
<dbReference type="InterPro" id="IPR000524">
    <property type="entry name" value="Tscrpt_reg_HTH_GntR"/>
</dbReference>
<dbReference type="PANTHER" id="PTHR43537">
    <property type="entry name" value="TRANSCRIPTIONAL REGULATOR, GNTR FAMILY"/>
    <property type="match status" value="1"/>
</dbReference>
<dbReference type="Gene3D" id="1.20.120.530">
    <property type="entry name" value="GntR ligand-binding domain-like"/>
    <property type="match status" value="1"/>
</dbReference>
<evidence type="ECO:0000313" key="6">
    <source>
        <dbReference type="Proteomes" id="UP000620262"/>
    </source>
</evidence>
<dbReference type="Pfam" id="PF00392">
    <property type="entry name" value="GntR"/>
    <property type="match status" value="1"/>
</dbReference>
<evidence type="ECO:0000256" key="1">
    <source>
        <dbReference type="ARBA" id="ARBA00023015"/>
    </source>
</evidence>
<dbReference type="SMART" id="SM00895">
    <property type="entry name" value="FCD"/>
    <property type="match status" value="1"/>
</dbReference>
<feature type="domain" description="HTH gntR-type" evidence="4">
    <location>
        <begin position="52"/>
        <end position="120"/>
    </location>
</feature>
<evidence type="ECO:0000259" key="4">
    <source>
        <dbReference type="PROSITE" id="PS50949"/>
    </source>
</evidence>
<keyword evidence="3" id="KW-0804">Transcription</keyword>
<dbReference type="Gene3D" id="1.10.10.10">
    <property type="entry name" value="Winged helix-like DNA-binding domain superfamily/Winged helix DNA-binding domain"/>
    <property type="match status" value="1"/>
</dbReference>
<dbReference type="InterPro" id="IPR011711">
    <property type="entry name" value="GntR_C"/>
</dbReference>
<dbReference type="PANTHER" id="PTHR43537:SF5">
    <property type="entry name" value="UXU OPERON TRANSCRIPTIONAL REGULATOR"/>
    <property type="match status" value="1"/>
</dbReference>
<gene>
    <name evidence="5" type="ORF">H4W29_006296</name>
</gene>
<dbReference type="InterPro" id="IPR036390">
    <property type="entry name" value="WH_DNA-bd_sf"/>
</dbReference>
<name>A0ABR9J0Q7_RHIVS</name>
<reference evidence="5 6" key="1">
    <citation type="submission" date="2020-10" db="EMBL/GenBank/DDBJ databases">
        <title>Sequencing the genomes of 1000 actinobacteria strains.</title>
        <authorList>
            <person name="Klenk H.-P."/>
        </authorList>
    </citation>
    <scope>NUCLEOTIDE SEQUENCE [LARGE SCALE GENOMIC DNA]</scope>
    <source>
        <strain evidence="5 6">DSM 7307</strain>
    </source>
</reference>
<evidence type="ECO:0000256" key="3">
    <source>
        <dbReference type="ARBA" id="ARBA00023163"/>
    </source>
</evidence>
<dbReference type="InterPro" id="IPR008920">
    <property type="entry name" value="TF_FadR/GntR_C"/>
</dbReference>
<dbReference type="Pfam" id="PF07729">
    <property type="entry name" value="FCD"/>
    <property type="match status" value="1"/>
</dbReference>